<evidence type="ECO:0000256" key="1">
    <source>
        <dbReference type="SAM" id="MobiDB-lite"/>
    </source>
</evidence>
<sequence>MAKKMALVSPELVSEYYQLSKPEVRLEDNISSLLHEKEIPDDVKAKLLSDFIPKYQRAMQPSPAPKPFEIPPELFAEPELPIQNIPEVPQRINMIAKYIGYVVPKVQKRYILPILEKLKDANYTFNDANYTFNEINGKPEYRSNAIDLFSYIMKNDRSVLTPPKGFNKFFTAIHDSNIPLQWIGNKRLREQLLLSDANPAFTKPSPQSPKVTKWETWNA</sequence>
<organism evidence="2 3">
    <name type="scientific">Trichonephila clavipes</name>
    <name type="common">Golden silk orbweaver</name>
    <name type="synonym">Nephila clavipes</name>
    <dbReference type="NCBI Taxonomy" id="2585209"/>
    <lineage>
        <taxon>Eukaryota</taxon>
        <taxon>Metazoa</taxon>
        <taxon>Ecdysozoa</taxon>
        <taxon>Arthropoda</taxon>
        <taxon>Chelicerata</taxon>
        <taxon>Arachnida</taxon>
        <taxon>Araneae</taxon>
        <taxon>Araneomorphae</taxon>
        <taxon>Entelegynae</taxon>
        <taxon>Araneoidea</taxon>
        <taxon>Nephilidae</taxon>
        <taxon>Trichonephila</taxon>
    </lineage>
</organism>
<dbReference type="EMBL" id="BMAU01021359">
    <property type="protein sequence ID" value="GFY22030.1"/>
    <property type="molecule type" value="Genomic_DNA"/>
</dbReference>
<dbReference type="Proteomes" id="UP000887159">
    <property type="component" value="Unassembled WGS sequence"/>
</dbReference>
<keyword evidence="3" id="KW-1185">Reference proteome</keyword>
<evidence type="ECO:0000313" key="3">
    <source>
        <dbReference type="Proteomes" id="UP000887159"/>
    </source>
</evidence>
<feature type="compositionally biased region" description="Polar residues" evidence="1">
    <location>
        <begin position="204"/>
        <end position="219"/>
    </location>
</feature>
<evidence type="ECO:0000313" key="2">
    <source>
        <dbReference type="EMBL" id="GFY22030.1"/>
    </source>
</evidence>
<dbReference type="AlphaFoldDB" id="A0A8X6T1P2"/>
<accession>A0A8X6T1P2</accession>
<feature type="region of interest" description="Disordered" evidence="1">
    <location>
        <begin position="199"/>
        <end position="219"/>
    </location>
</feature>
<proteinExistence type="predicted"/>
<protein>
    <submittedName>
        <fullName evidence="2">Uncharacterized protein</fullName>
    </submittedName>
</protein>
<reference evidence="2" key="1">
    <citation type="submission" date="2020-08" db="EMBL/GenBank/DDBJ databases">
        <title>Multicomponent nature underlies the extraordinary mechanical properties of spider dragline silk.</title>
        <authorList>
            <person name="Kono N."/>
            <person name="Nakamura H."/>
            <person name="Mori M."/>
            <person name="Yoshida Y."/>
            <person name="Ohtoshi R."/>
            <person name="Malay A.D."/>
            <person name="Moran D.A.P."/>
            <person name="Tomita M."/>
            <person name="Numata K."/>
            <person name="Arakawa K."/>
        </authorList>
    </citation>
    <scope>NUCLEOTIDE SEQUENCE</scope>
</reference>
<gene>
    <name evidence="2" type="primary">AVEN_69199_1</name>
    <name evidence="2" type="ORF">TNCV_3296741</name>
</gene>
<comment type="caution">
    <text evidence="2">The sequence shown here is derived from an EMBL/GenBank/DDBJ whole genome shotgun (WGS) entry which is preliminary data.</text>
</comment>
<name>A0A8X6T1P2_TRICX</name>